<reference evidence="3 4" key="1">
    <citation type="journal article" date="2024" name="Nat. Commun.">
        <title>Phylogenomics reveals the evolutionary origins of lichenization in chlorophyte algae.</title>
        <authorList>
            <person name="Puginier C."/>
            <person name="Libourel C."/>
            <person name="Otte J."/>
            <person name="Skaloud P."/>
            <person name="Haon M."/>
            <person name="Grisel S."/>
            <person name="Petersen M."/>
            <person name="Berrin J.G."/>
            <person name="Delaux P.M."/>
            <person name="Dal Grande F."/>
            <person name="Keller J."/>
        </authorList>
    </citation>
    <scope>NUCLEOTIDE SEQUENCE [LARGE SCALE GENOMIC DNA]</scope>
    <source>
        <strain evidence="3 4">SAG 2145</strain>
    </source>
</reference>
<comment type="caution">
    <text evidence="3">The sequence shown here is derived from an EMBL/GenBank/DDBJ whole genome shotgun (WGS) entry which is preliminary data.</text>
</comment>
<feature type="domain" description="VPS9" evidence="2">
    <location>
        <begin position="108"/>
        <end position="250"/>
    </location>
</feature>
<dbReference type="GO" id="GO:0016192">
    <property type="term" value="P:vesicle-mediated transport"/>
    <property type="evidence" value="ECO:0007669"/>
    <property type="project" value="InterPro"/>
</dbReference>
<dbReference type="Pfam" id="PF02204">
    <property type="entry name" value="VPS9"/>
    <property type="match status" value="1"/>
</dbReference>
<feature type="region of interest" description="Disordered" evidence="1">
    <location>
        <begin position="515"/>
        <end position="542"/>
    </location>
</feature>
<evidence type="ECO:0000256" key="1">
    <source>
        <dbReference type="SAM" id="MobiDB-lite"/>
    </source>
</evidence>
<accession>A0AAW1RIL2</accession>
<dbReference type="InterPro" id="IPR003123">
    <property type="entry name" value="VPS9"/>
</dbReference>
<organism evidence="3 4">
    <name type="scientific">Apatococcus lobatus</name>
    <dbReference type="NCBI Taxonomy" id="904363"/>
    <lineage>
        <taxon>Eukaryota</taxon>
        <taxon>Viridiplantae</taxon>
        <taxon>Chlorophyta</taxon>
        <taxon>core chlorophytes</taxon>
        <taxon>Trebouxiophyceae</taxon>
        <taxon>Chlorellales</taxon>
        <taxon>Chlorellaceae</taxon>
        <taxon>Apatococcus</taxon>
    </lineage>
</organism>
<sequence length="542" mass="58749">MADETGLAEATQPFAFQDFLERMKDPAAADLVKSIKSFIQSLLERKPDPDTAGRDVQAFLEKSEASFHLHPVWANSPPEHQLQGLEGLEKYLMTKLHNWAFGQSAADRERDDILQQRMQALEFVRPVHLEIPDAYQDENSLDMAMAELKKIDHFKAPRDKLVCILNCCRVLNNVLQTSSVGAHEARGADDFLPLLIFTVIHANPPNLASNLEYIQRFRFQSRMISESAYFYTQLYSAASFIETINASSLSMDPDEFVARMVAAGVPDMELSAPPGAQSDAALAASLLDDDQGTADHSKPVVASSPKSSMAQAQPLIDPSTGHLVAPHAAPPGAAPGTPGKVWGRPDKTGSGMLHLDPPPDPSRMSFTSLHPHSSPAAQQQQQHRDLLSPVPASPNLMDSSTDLFGPAAETTIGASWPSVAELAVEGVSLLVQQENAVASMQQQHAFLLASAPSLRVQDVPELLRLYKELVLQYTALSMAVTHRHASQQLGSAPTADAAMDSHAAQNSAAAFQSKPIADTAQQHQHKIPQHKQSPLSKGCFGV</sequence>
<feature type="compositionally biased region" description="Low complexity" evidence="1">
    <location>
        <begin position="299"/>
        <end position="310"/>
    </location>
</feature>
<keyword evidence="4" id="KW-1185">Reference proteome</keyword>
<dbReference type="Proteomes" id="UP001438707">
    <property type="component" value="Unassembled WGS sequence"/>
</dbReference>
<evidence type="ECO:0000313" key="4">
    <source>
        <dbReference type="Proteomes" id="UP001438707"/>
    </source>
</evidence>
<dbReference type="GO" id="GO:0030139">
    <property type="term" value="C:endocytic vesicle"/>
    <property type="evidence" value="ECO:0007669"/>
    <property type="project" value="TreeGrafter"/>
</dbReference>
<dbReference type="PROSITE" id="PS51205">
    <property type="entry name" value="VPS9"/>
    <property type="match status" value="1"/>
</dbReference>
<dbReference type="InterPro" id="IPR045046">
    <property type="entry name" value="Vps9-like"/>
</dbReference>
<dbReference type="PANTHER" id="PTHR23101">
    <property type="entry name" value="RAB GDP/GTP EXCHANGE FACTOR"/>
    <property type="match status" value="1"/>
</dbReference>
<dbReference type="Gene3D" id="1.20.1050.80">
    <property type="entry name" value="VPS9 domain"/>
    <property type="match status" value="1"/>
</dbReference>
<dbReference type="Pfam" id="PF18151">
    <property type="entry name" value="DUF5601"/>
    <property type="match status" value="1"/>
</dbReference>
<proteinExistence type="predicted"/>
<protein>
    <recommendedName>
        <fullName evidence="2">VPS9 domain-containing protein</fullName>
    </recommendedName>
</protein>
<dbReference type="EMBL" id="JALJOS010000011">
    <property type="protein sequence ID" value="KAK9833087.1"/>
    <property type="molecule type" value="Genomic_DNA"/>
</dbReference>
<gene>
    <name evidence="3" type="ORF">WJX74_006750</name>
</gene>
<feature type="compositionally biased region" description="Low complexity" evidence="1">
    <location>
        <begin position="370"/>
        <end position="381"/>
    </location>
</feature>
<dbReference type="SMART" id="SM00167">
    <property type="entry name" value="VPS9"/>
    <property type="match status" value="1"/>
</dbReference>
<name>A0AAW1RIL2_9CHLO</name>
<dbReference type="InterPro" id="IPR041545">
    <property type="entry name" value="DUF5601"/>
</dbReference>
<dbReference type="Gene3D" id="1.10.246.120">
    <property type="match status" value="1"/>
</dbReference>
<evidence type="ECO:0000259" key="2">
    <source>
        <dbReference type="PROSITE" id="PS51205"/>
    </source>
</evidence>
<dbReference type="SUPFAM" id="SSF109993">
    <property type="entry name" value="VPS9 domain"/>
    <property type="match status" value="1"/>
</dbReference>
<evidence type="ECO:0000313" key="3">
    <source>
        <dbReference type="EMBL" id="KAK9833087.1"/>
    </source>
</evidence>
<feature type="region of interest" description="Disordered" evidence="1">
    <location>
        <begin position="290"/>
        <end position="389"/>
    </location>
</feature>
<dbReference type="GO" id="GO:0031267">
    <property type="term" value="F:small GTPase binding"/>
    <property type="evidence" value="ECO:0007669"/>
    <property type="project" value="TreeGrafter"/>
</dbReference>
<dbReference type="GO" id="GO:0005829">
    <property type="term" value="C:cytosol"/>
    <property type="evidence" value="ECO:0007669"/>
    <property type="project" value="TreeGrafter"/>
</dbReference>
<dbReference type="AlphaFoldDB" id="A0AAW1RIL2"/>
<dbReference type="InterPro" id="IPR037191">
    <property type="entry name" value="VPS9_dom_sf"/>
</dbReference>
<dbReference type="PANTHER" id="PTHR23101:SF25">
    <property type="entry name" value="GTPASE-ACTIVATING PROTEIN AND VPS9 DOMAIN-CONTAINING PROTEIN 1"/>
    <property type="match status" value="1"/>
</dbReference>
<dbReference type="GO" id="GO:0005085">
    <property type="term" value="F:guanyl-nucleotide exchange factor activity"/>
    <property type="evidence" value="ECO:0007669"/>
    <property type="project" value="InterPro"/>
</dbReference>